<feature type="region of interest" description="Disordered" evidence="1">
    <location>
        <begin position="47"/>
        <end position="115"/>
    </location>
</feature>
<dbReference type="PANTHER" id="PTHR46826">
    <property type="match status" value="1"/>
</dbReference>
<dbReference type="EMBL" id="JALJOV010001678">
    <property type="protein sequence ID" value="KAK9843616.1"/>
    <property type="molecule type" value="Genomic_DNA"/>
</dbReference>
<feature type="transmembrane region" description="Helical" evidence="2">
    <location>
        <begin position="124"/>
        <end position="144"/>
    </location>
</feature>
<keyword evidence="2" id="KW-1133">Transmembrane helix</keyword>
<dbReference type="PANTHER" id="PTHR46826:SF1">
    <property type="entry name" value="TVP38_TMEM64 FAMILY MEMBRANE PROTEIN YDJX"/>
    <property type="match status" value="1"/>
</dbReference>
<evidence type="ECO:0000313" key="4">
    <source>
        <dbReference type="EMBL" id="KAK9843616.1"/>
    </source>
</evidence>
<accession>A0AAW1SBY2</accession>
<feature type="compositionally biased region" description="Basic and acidic residues" evidence="1">
    <location>
        <begin position="56"/>
        <end position="67"/>
    </location>
</feature>
<dbReference type="AlphaFoldDB" id="A0AAW1SBY2"/>
<keyword evidence="2" id="KW-0472">Membrane</keyword>
<feature type="domain" description="VTT" evidence="3">
    <location>
        <begin position="123"/>
        <end position="241"/>
    </location>
</feature>
<dbReference type="Pfam" id="PF09335">
    <property type="entry name" value="VTT_dom"/>
    <property type="match status" value="1"/>
</dbReference>
<sequence length="291" mass="30591">MNAAGSGCSTSSAAQQQTLIPSRGTGCKCQGVLLQSRLWPSYKRVPRSWRRAAATRGDKESRARSKEAATLQGKQGGNAQHLGSNGASTSHLKASHRQGAPEQGSQKSNAAATVEGESNNQGKLLGILGLVAGVAVLFGAGFFFKDKIRHFVDYFITVVDKYAARDRIQALAKDNAKFAAVDRAIGKQSLKVVTLLRLSPLLPLALSNYLYGLTSVDLSSYVLGSWLGMLPGTIAYVTAGNYGREYLDGGEAGLGVAWWQVAIGAGATALALGYIGQVAKKALDEAEAEAT</sequence>
<keyword evidence="5" id="KW-1185">Reference proteome</keyword>
<evidence type="ECO:0000256" key="2">
    <source>
        <dbReference type="SAM" id="Phobius"/>
    </source>
</evidence>
<evidence type="ECO:0000259" key="3">
    <source>
        <dbReference type="Pfam" id="PF09335"/>
    </source>
</evidence>
<dbReference type="InterPro" id="IPR032816">
    <property type="entry name" value="VTT_dom"/>
</dbReference>
<feature type="transmembrane region" description="Helical" evidence="2">
    <location>
        <begin position="218"/>
        <end position="237"/>
    </location>
</feature>
<protein>
    <recommendedName>
        <fullName evidence="3">VTT domain-containing protein</fullName>
    </recommendedName>
</protein>
<feature type="transmembrane region" description="Helical" evidence="2">
    <location>
        <begin position="257"/>
        <end position="275"/>
    </location>
</feature>
<comment type="caution">
    <text evidence="4">The sequence shown here is derived from an EMBL/GenBank/DDBJ whole genome shotgun (WGS) entry which is preliminary data.</text>
</comment>
<feature type="compositionally biased region" description="Polar residues" evidence="1">
    <location>
        <begin position="103"/>
        <end position="115"/>
    </location>
</feature>
<reference evidence="4 5" key="1">
    <citation type="journal article" date="2024" name="Nat. Commun.">
        <title>Phylogenomics reveals the evolutionary origins of lichenization in chlorophyte algae.</title>
        <authorList>
            <person name="Puginier C."/>
            <person name="Libourel C."/>
            <person name="Otte J."/>
            <person name="Skaloud P."/>
            <person name="Haon M."/>
            <person name="Grisel S."/>
            <person name="Petersen M."/>
            <person name="Berrin J.G."/>
            <person name="Delaux P.M."/>
            <person name="Dal Grande F."/>
            <person name="Keller J."/>
        </authorList>
    </citation>
    <scope>NUCLEOTIDE SEQUENCE [LARGE SCALE GENOMIC DNA]</scope>
    <source>
        <strain evidence="4 5">SAG 2523</strain>
    </source>
</reference>
<evidence type="ECO:0000313" key="5">
    <source>
        <dbReference type="Proteomes" id="UP001485043"/>
    </source>
</evidence>
<dbReference type="Proteomes" id="UP001485043">
    <property type="component" value="Unassembled WGS sequence"/>
</dbReference>
<evidence type="ECO:0000256" key="1">
    <source>
        <dbReference type="SAM" id="MobiDB-lite"/>
    </source>
</evidence>
<keyword evidence="2" id="KW-0812">Transmembrane</keyword>
<proteinExistence type="predicted"/>
<name>A0AAW1SBY2_9CHLO</name>
<gene>
    <name evidence="4" type="ORF">WJX84_003034</name>
</gene>
<dbReference type="InterPro" id="IPR053240">
    <property type="entry name" value="VTT_domain"/>
</dbReference>
<feature type="compositionally biased region" description="Polar residues" evidence="1">
    <location>
        <begin position="77"/>
        <end position="92"/>
    </location>
</feature>
<organism evidence="4 5">
    <name type="scientific">Apatococcus fuscideae</name>
    <dbReference type="NCBI Taxonomy" id="2026836"/>
    <lineage>
        <taxon>Eukaryota</taxon>
        <taxon>Viridiplantae</taxon>
        <taxon>Chlorophyta</taxon>
        <taxon>core chlorophytes</taxon>
        <taxon>Trebouxiophyceae</taxon>
        <taxon>Chlorellales</taxon>
        <taxon>Chlorellaceae</taxon>
        <taxon>Apatococcus</taxon>
    </lineage>
</organism>